<protein>
    <recommendedName>
        <fullName evidence="1">ceramidase</fullName>
        <ecNumber evidence="1">3.5.1.23</ecNumber>
    </recommendedName>
</protein>
<organism evidence="2 3">
    <name type="scientific">Effrenium voratum</name>
    <dbReference type="NCBI Taxonomy" id="2562239"/>
    <lineage>
        <taxon>Eukaryota</taxon>
        <taxon>Sar</taxon>
        <taxon>Alveolata</taxon>
        <taxon>Dinophyceae</taxon>
        <taxon>Suessiales</taxon>
        <taxon>Symbiodiniaceae</taxon>
        <taxon>Effrenium</taxon>
    </lineage>
</organism>
<name>A0AA36JMS4_9DINO</name>
<dbReference type="PANTHER" id="PTHR28583">
    <property type="entry name" value="ACID AMIDASE"/>
    <property type="match status" value="1"/>
</dbReference>
<dbReference type="EC" id="3.5.1.23" evidence="1"/>
<dbReference type="AlphaFoldDB" id="A0AA36JMS4"/>
<comment type="caution">
    <text evidence="2">The sequence shown here is derived from an EMBL/GenBank/DDBJ whole genome shotgun (WGS) entry which is preliminary data.</text>
</comment>
<evidence type="ECO:0000256" key="1">
    <source>
        <dbReference type="ARBA" id="ARBA00011891"/>
    </source>
</evidence>
<dbReference type="PANTHER" id="PTHR28583:SF1">
    <property type="entry name" value="ACID CERAMIDASE"/>
    <property type="match status" value="1"/>
</dbReference>
<dbReference type="Proteomes" id="UP001178507">
    <property type="component" value="Unassembled WGS sequence"/>
</dbReference>
<evidence type="ECO:0000313" key="2">
    <source>
        <dbReference type="EMBL" id="CAJ1409090.1"/>
    </source>
</evidence>
<evidence type="ECO:0000313" key="3">
    <source>
        <dbReference type="Proteomes" id="UP001178507"/>
    </source>
</evidence>
<dbReference type="GO" id="GO:0017040">
    <property type="term" value="F:N-acylsphingosine amidohydrolase activity"/>
    <property type="evidence" value="ECO:0007669"/>
    <property type="project" value="UniProtKB-EC"/>
</dbReference>
<dbReference type="EMBL" id="CAUJNA010003750">
    <property type="protein sequence ID" value="CAJ1409090.1"/>
    <property type="molecule type" value="Genomic_DNA"/>
</dbReference>
<keyword evidence="3" id="KW-1185">Reference proteome</keyword>
<gene>
    <name evidence="2" type="ORF">EVOR1521_LOCUS30270</name>
</gene>
<proteinExistence type="predicted"/>
<accession>A0AA36JMS4</accession>
<reference evidence="2" key="1">
    <citation type="submission" date="2023-08" db="EMBL/GenBank/DDBJ databases">
        <authorList>
            <person name="Chen Y."/>
            <person name="Shah S."/>
            <person name="Dougan E. K."/>
            <person name="Thang M."/>
            <person name="Chan C."/>
        </authorList>
    </citation>
    <scope>NUCLEOTIDE SEQUENCE</scope>
</reference>
<sequence>MIQQFRGTLESKFSPEEQAEWLQVGAAHGTEFLAELRGVAQAVNMTNDMNLFVLFNMLYELESPTMCSGFLAADSNGKVVHGRNMDYQFLFTMPDGSTKDWPDVTYEGIFWKGGKKLFTNINWPLWIGIHTAMRYNGWTFEQNTRLLKNDHHLNLQSAKNGGRKFGWIARKALETIPDFHTALSLFNGTKFMAPQYFIMAGAGDYEGAIISMDRNGAESEADTPAVRSLSREGNWFLLQTNDDANKMALDPRRPLAMERLHQRSQDDVSVNFVWDVVHSFPLYNPVTAFTWVAVPSTNYSQGVVHGQDPVLEEANSVLQLTDSPDEMQLVQRFLQRHGSRRFKHVLTKEGLSLQAK</sequence>